<organism evidence="3 4">
    <name type="scientific">Ictalurus punctatus</name>
    <name type="common">Channel catfish</name>
    <name type="synonym">Silurus punctatus</name>
    <dbReference type="NCBI Taxonomy" id="7998"/>
    <lineage>
        <taxon>Eukaryota</taxon>
        <taxon>Metazoa</taxon>
        <taxon>Chordata</taxon>
        <taxon>Craniata</taxon>
        <taxon>Vertebrata</taxon>
        <taxon>Euteleostomi</taxon>
        <taxon>Actinopterygii</taxon>
        <taxon>Neopterygii</taxon>
        <taxon>Teleostei</taxon>
        <taxon>Ostariophysi</taxon>
        <taxon>Siluriformes</taxon>
        <taxon>Ictaluridae</taxon>
        <taxon>Ictalurus</taxon>
    </lineage>
</organism>
<evidence type="ECO:0000313" key="4">
    <source>
        <dbReference type="RefSeq" id="XP_053542491.1"/>
    </source>
</evidence>
<dbReference type="RefSeq" id="XP_053542491.1">
    <property type="nucleotide sequence ID" value="XM_053686516.1"/>
</dbReference>
<dbReference type="PANTHER" id="PTHR14241:SF28">
    <property type="entry name" value="INTERFERON-INDUCED PROTEIN 44-LIKE"/>
    <property type="match status" value="1"/>
</dbReference>
<dbReference type="InterPro" id="IPR027417">
    <property type="entry name" value="P-loop_NTPase"/>
</dbReference>
<dbReference type="SUPFAM" id="SSF52540">
    <property type="entry name" value="P-loop containing nucleoside triphosphate hydrolases"/>
    <property type="match status" value="1"/>
</dbReference>
<dbReference type="InterPro" id="IPR006571">
    <property type="entry name" value="TLDc_dom"/>
</dbReference>
<evidence type="ECO:0000256" key="1">
    <source>
        <dbReference type="ARBA" id="ARBA00009243"/>
    </source>
</evidence>
<evidence type="ECO:0000313" key="3">
    <source>
        <dbReference type="Proteomes" id="UP000221080"/>
    </source>
</evidence>
<keyword evidence="3" id="KW-1185">Reference proteome</keyword>
<dbReference type="CDD" id="cd00882">
    <property type="entry name" value="Ras_like_GTPase"/>
    <property type="match status" value="1"/>
</dbReference>
<proteinExistence type="inferred from homology"/>
<reference evidence="4" key="2">
    <citation type="submission" date="2025-08" db="UniProtKB">
        <authorList>
            <consortium name="RefSeq"/>
        </authorList>
    </citation>
    <scope>IDENTIFICATION</scope>
    <source>
        <tissue evidence="4">Blood</tissue>
    </source>
</reference>
<protein>
    <submittedName>
        <fullName evidence="4">Interferon-induced protein 44 isoform X2</fullName>
    </submittedName>
</protein>
<dbReference type="GeneID" id="108262032"/>
<feature type="domain" description="TLDc" evidence="2">
    <location>
        <begin position="26"/>
        <end position="173"/>
    </location>
</feature>
<dbReference type="Pfam" id="PF07534">
    <property type="entry name" value="TLD"/>
    <property type="match status" value="1"/>
</dbReference>
<reference evidence="3" key="1">
    <citation type="journal article" date="2016" name="Nat. Commun.">
        <title>The channel catfish genome sequence provides insights into the evolution of scale formation in teleosts.</title>
        <authorList>
            <person name="Liu Z."/>
            <person name="Liu S."/>
            <person name="Yao J."/>
            <person name="Bao L."/>
            <person name="Zhang J."/>
            <person name="Li Y."/>
            <person name="Jiang C."/>
            <person name="Sun L."/>
            <person name="Wang R."/>
            <person name="Zhang Y."/>
            <person name="Zhou T."/>
            <person name="Zeng Q."/>
            <person name="Fu Q."/>
            <person name="Gao S."/>
            <person name="Li N."/>
            <person name="Koren S."/>
            <person name="Jiang Y."/>
            <person name="Zimin A."/>
            <person name="Xu P."/>
            <person name="Phillippy A.M."/>
            <person name="Geng X."/>
            <person name="Song L."/>
            <person name="Sun F."/>
            <person name="Li C."/>
            <person name="Wang X."/>
            <person name="Chen A."/>
            <person name="Jin Y."/>
            <person name="Yuan Z."/>
            <person name="Yang Y."/>
            <person name="Tan S."/>
            <person name="Peatman E."/>
            <person name="Lu J."/>
            <person name="Qin Z."/>
            <person name="Dunham R."/>
            <person name="Li Z."/>
            <person name="Sonstegard T."/>
            <person name="Feng J."/>
            <person name="Danzmann R.G."/>
            <person name="Schroeder S."/>
            <person name="Scheffler B."/>
            <person name="Duke M.V."/>
            <person name="Ballard L."/>
            <person name="Kucuktas H."/>
            <person name="Kaltenboeck L."/>
            <person name="Liu H."/>
            <person name="Armbruster J."/>
            <person name="Xie Y."/>
            <person name="Kirby M.L."/>
            <person name="Tian Y."/>
            <person name="Flanagan M.E."/>
            <person name="Mu W."/>
            <person name="Waldbieser G.C."/>
        </authorList>
    </citation>
    <scope>NUCLEOTIDE SEQUENCE [LARGE SCALE GENOMIC DNA]</scope>
    <source>
        <strain evidence="3">SDA103</strain>
    </source>
</reference>
<dbReference type="GO" id="GO:0006955">
    <property type="term" value="P:immune response"/>
    <property type="evidence" value="ECO:0007669"/>
    <property type="project" value="TreeGrafter"/>
</dbReference>
<evidence type="ECO:0000259" key="2">
    <source>
        <dbReference type="Pfam" id="PF07534"/>
    </source>
</evidence>
<dbReference type="AlphaFoldDB" id="A0A9F7TRC1"/>
<gene>
    <name evidence="4" type="primary">LOC108262032</name>
</gene>
<dbReference type="Gene3D" id="3.40.50.300">
    <property type="entry name" value="P-loop containing nucleotide triphosphate hydrolases"/>
    <property type="match status" value="1"/>
</dbReference>
<dbReference type="PANTHER" id="PTHR14241">
    <property type="entry name" value="INTERFERON-INDUCED PROTEIN 44"/>
    <property type="match status" value="1"/>
</dbReference>
<dbReference type="Proteomes" id="UP000221080">
    <property type="component" value="Chromosome 2"/>
</dbReference>
<comment type="similarity">
    <text evidence="1">Belongs to the IFI44 family.</text>
</comment>
<sequence length="477" mass="53228">MASVVSSLGSKKKVRLQKFFSSPVHFFLLYKSKHFKNTFDQLLSSFDNSGKFLLSVFLKSGSVRGAFMSKSLRRGTEFSDTEAFVFEMDENDAKHFLVKNPAEAIRVGEQSSVQYSGLRFETSQSSDSISFGSCLKLRLDNGVWYVSFCTDMTCGTKWAQEKNIHYVDVELHRVEDVGDVLPNPWREVSWNDETRDNLRKDFVSYKLLLKSLPRVKALLLGPVGSGKSSFINSLRSTMYKRIVHLPNIGTAVDGFTQKMTTYNIRVNQGGFESALSLCDVKAIGDDDSTGLSYSDALAVIKGHIPEGYKFQRGVRVSDAVSGYIENPTLNEQIHCVLFVLDASRVTTYPSSLQSTLKKLHSTISDMGIPQLILLTHVDQVCPVVEDDVKYVYSSRALQDKMKKAAELLGLSLSYVLPVRNYVSQLTVDCNADILLLNVVMSILQAADDTLEDKHSIPVPVTPLTPKKRCDNLDGLFD</sequence>
<name>A0A9F7TRC1_ICTPU</name>
<accession>A0A9F7TRC1</accession>